<protein>
    <submittedName>
        <fullName evidence="10">Amino acid/amide ABC transporter membrane protein 1, HAAT family (TC 3.A.1.4.-)</fullName>
    </submittedName>
</protein>
<keyword evidence="5" id="KW-0029">Amino-acid transport</keyword>
<evidence type="ECO:0000256" key="4">
    <source>
        <dbReference type="ARBA" id="ARBA00022692"/>
    </source>
</evidence>
<dbReference type="PANTHER" id="PTHR11795:SF450">
    <property type="entry name" value="ABC TRANSPORTER PERMEASE PROTEIN"/>
    <property type="match status" value="1"/>
</dbReference>
<feature type="transmembrane region" description="Helical" evidence="9">
    <location>
        <begin position="265"/>
        <end position="284"/>
    </location>
</feature>
<accession>A0A1M5FGI8</accession>
<evidence type="ECO:0000256" key="1">
    <source>
        <dbReference type="ARBA" id="ARBA00004651"/>
    </source>
</evidence>
<dbReference type="GO" id="GO:0022857">
    <property type="term" value="F:transmembrane transporter activity"/>
    <property type="evidence" value="ECO:0007669"/>
    <property type="project" value="InterPro"/>
</dbReference>
<feature type="transmembrane region" description="Helical" evidence="9">
    <location>
        <begin position="6"/>
        <end position="30"/>
    </location>
</feature>
<dbReference type="InterPro" id="IPR052157">
    <property type="entry name" value="BCAA_transport_permease"/>
</dbReference>
<organism evidence="10 11">
    <name type="scientific">Desulfacinum infernum DSM 9756</name>
    <dbReference type="NCBI Taxonomy" id="1121391"/>
    <lineage>
        <taxon>Bacteria</taxon>
        <taxon>Pseudomonadati</taxon>
        <taxon>Thermodesulfobacteriota</taxon>
        <taxon>Syntrophobacteria</taxon>
        <taxon>Syntrophobacterales</taxon>
        <taxon>Syntrophobacteraceae</taxon>
        <taxon>Desulfacinum</taxon>
    </lineage>
</organism>
<dbReference type="CDD" id="cd06582">
    <property type="entry name" value="TM_PBP1_LivH_like"/>
    <property type="match status" value="1"/>
</dbReference>
<evidence type="ECO:0000256" key="8">
    <source>
        <dbReference type="ARBA" id="ARBA00037998"/>
    </source>
</evidence>
<comment type="similarity">
    <text evidence="8">Belongs to the binding-protein-dependent transport system permease family. LivHM subfamily.</text>
</comment>
<dbReference type="Proteomes" id="UP000184076">
    <property type="component" value="Unassembled WGS sequence"/>
</dbReference>
<dbReference type="InterPro" id="IPR001851">
    <property type="entry name" value="ABC_transp_permease"/>
</dbReference>
<reference evidence="11" key="1">
    <citation type="submission" date="2016-11" db="EMBL/GenBank/DDBJ databases">
        <authorList>
            <person name="Varghese N."/>
            <person name="Submissions S."/>
        </authorList>
    </citation>
    <scope>NUCLEOTIDE SEQUENCE [LARGE SCALE GENOMIC DNA]</scope>
    <source>
        <strain evidence="11">DSM 9756</strain>
    </source>
</reference>
<dbReference type="PANTHER" id="PTHR11795">
    <property type="entry name" value="BRANCHED-CHAIN AMINO ACID TRANSPORT SYSTEM PERMEASE PROTEIN LIVH"/>
    <property type="match status" value="1"/>
</dbReference>
<keyword evidence="11" id="KW-1185">Reference proteome</keyword>
<feature type="transmembrane region" description="Helical" evidence="9">
    <location>
        <begin position="135"/>
        <end position="158"/>
    </location>
</feature>
<evidence type="ECO:0000313" key="11">
    <source>
        <dbReference type="Proteomes" id="UP000184076"/>
    </source>
</evidence>
<feature type="transmembrane region" description="Helical" evidence="9">
    <location>
        <begin position="65"/>
        <end position="84"/>
    </location>
</feature>
<evidence type="ECO:0000313" key="10">
    <source>
        <dbReference type="EMBL" id="SHF90598.1"/>
    </source>
</evidence>
<name>A0A1M5FGI8_9BACT</name>
<dbReference type="STRING" id="1121391.SAMN02745206_02889"/>
<dbReference type="EMBL" id="FQVB01000031">
    <property type="protein sequence ID" value="SHF90598.1"/>
    <property type="molecule type" value="Genomic_DNA"/>
</dbReference>
<feature type="transmembrane region" description="Helical" evidence="9">
    <location>
        <begin position="235"/>
        <end position="258"/>
    </location>
</feature>
<evidence type="ECO:0000256" key="9">
    <source>
        <dbReference type="SAM" id="Phobius"/>
    </source>
</evidence>
<evidence type="ECO:0000256" key="5">
    <source>
        <dbReference type="ARBA" id="ARBA00022970"/>
    </source>
</evidence>
<feature type="transmembrane region" description="Helical" evidence="9">
    <location>
        <begin position="189"/>
        <end position="215"/>
    </location>
</feature>
<evidence type="ECO:0000256" key="3">
    <source>
        <dbReference type="ARBA" id="ARBA00022475"/>
    </source>
</evidence>
<keyword evidence="4 9" id="KW-0812">Transmembrane</keyword>
<proteinExistence type="inferred from homology"/>
<evidence type="ECO:0000256" key="7">
    <source>
        <dbReference type="ARBA" id="ARBA00023136"/>
    </source>
</evidence>
<dbReference type="Pfam" id="PF02653">
    <property type="entry name" value="BPD_transp_2"/>
    <property type="match status" value="1"/>
</dbReference>
<keyword evidence="3" id="KW-1003">Cell membrane</keyword>
<keyword evidence="2" id="KW-0813">Transport</keyword>
<sequence length="291" mass="30052">MSEILQYLLSGITAGAIYAVIALGFTMLYNATELVNFAQGEFVMLGSLGLFSLLSALGWPLWAAFPAVTLLVGLLGVVLERLAIRPVKKPEPIALIIITVGASIFLRGLAMLVWGKDPHSVPGFGAGAPIRIGGAAIMPQSLWILAVVALLMAGLHLFTKRTLTGKAMEACAINRNGAWILGIPSDRMVLLAFAMSAALGGIGGIIISPITMAAYDMGTMLGLKGFCAAMLGGLGSHWGAAVGGLLLGVLESLGVGLVSSGIKDAIAFLILLVILMARPSGILGQKAATRF</sequence>
<comment type="subcellular location">
    <subcellularLocation>
        <location evidence="1">Cell membrane</location>
        <topology evidence="1">Multi-pass membrane protein</topology>
    </subcellularLocation>
</comment>
<keyword evidence="6 9" id="KW-1133">Transmembrane helix</keyword>
<dbReference type="RefSeq" id="WP_073040673.1">
    <property type="nucleotide sequence ID" value="NZ_FQVB01000031.1"/>
</dbReference>
<evidence type="ECO:0000256" key="2">
    <source>
        <dbReference type="ARBA" id="ARBA00022448"/>
    </source>
</evidence>
<dbReference type="AlphaFoldDB" id="A0A1M5FGI8"/>
<dbReference type="OrthoDB" id="9807115at2"/>
<gene>
    <name evidence="10" type="ORF">SAMN02745206_02889</name>
</gene>
<keyword evidence="7 9" id="KW-0472">Membrane</keyword>
<dbReference type="GO" id="GO:0006865">
    <property type="term" value="P:amino acid transport"/>
    <property type="evidence" value="ECO:0007669"/>
    <property type="project" value="UniProtKB-KW"/>
</dbReference>
<feature type="transmembrane region" description="Helical" evidence="9">
    <location>
        <begin position="93"/>
        <end position="115"/>
    </location>
</feature>
<evidence type="ECO:0000256" key="6">
    <source>
        <dbReference type="ARBA" id="ARBA00022989"/>
    </source>
</evidence>
<dbReference type="GO" id="GO:0005886">
    <property type="term" value="C:plasma membrane"/>
    <property type="evidence" value="ECO:0007669"/>
    <property type="project" value="UniProtKB-SubCell"/>
</dbReference>